<evidence type="ECO:0000256" key="5">
    <source>
        <dbReference type="ARBA" id="ARBA00023049"/>
    </source>
</evidence>
<evidence type="ECO:0000313" key="10">
    <source>
        <dbReference type="Proteomes" id="UP000287224"/>
    </source>
</evidence>
<protein>
    <recommendedName>
        <fullName evidence="8">Peptidase M48 domain-containing protein</fullName>
    </recommendedName>
</protein>
<keyword evidence="4 6" id="KW-0862">Zinc</keyword>
<feature type="domain" description="Peptidase M48" evidence="8">
    <location>
        <begin position="181"/>
        <end position="380"/>
    </location>
</feature>
<keyword evidence="3 6" id="KW-0378">Hydrolase</keyword>
<comment type="cofactor">
    <cofactor evidence="6">
        <name>Zn(2+)</name>
        <dbReference type="ChEBI" id="CHEBI:29105"/>
    </cofactor>
    <text evidence="6">Binds 1 zinc ion per subunit.</text>
</comment>
<evidence type="ECO:0000313" key="9">
    <source>
        <dbReference type="EMBL" id="GCE04962.1"/>
    </source>
</evidence>
<dbReference type="Gene3D" id="3.30.2010.10">
    <property type="entry name" value="Metalloproteases ('zincins'), catalytic domain"/>
    <property type="match status" value="1"/>
</dbReference>
<dbReference type="EMBL" id="BIFQ01000001">
    <property type="protein sequence ID" value="GCE04962.1"/>
    <property type="molecule type" value="Genomic_DNA"/>
</dbReference>
<keyword evidence="7" id="KW-0812">Transmembrane</keyword>
<dbReference type="InterPro" id="IPR001915">
    <property type="entry name" value="Peptidase_M48"/>
</dbReference>
<dbReference type="OrthoDB" id="15218at2"/>
<dbReference type="PANTHER" id="PTHR10120">
    <property type="entry name" value="CAAX PRENYL PROTEASE 1"/>
    <property type="match status" value="1"/>
</dbReference>
<feature type="transmembrane region" description="Helical" evidence="7">
    <location>
        <begin position="21"/>
        <end position="40"/>
    </location>
</feature>
<dbReference type="GO" id="GO:0004222">
    <property type="term" value="F:metalloendopeptidase activity"/>
    <property type="evidence" value="ECO:0007669"/>
    <property type="project" value="InterPro"/>
</dbReference>
<name>A0A401ZDM9_9CHLR</name>
<comment type="caution">
    <text evidence="9">The sequence shown here is derived from an EMBL/GenBank/DDBJ whole genome shotgun (WGS) entry which is preliminary data.</text>
</comment>
<evidence type="ECO:0000256" key="4">
    <source>
        <dbReference type="ARBA" id="ARBA00022833"/>
    </source>
</evidence>
<evidence type="ECO:0000256" key="1">
    <source>
        <dbReference type="ARBA" id="ARBA00022670"/>
    </source>
</evidence>
<organism evidence="9 10">
    <name type="scientific">Dictyobacter aurantiacus</name>
    <dbReference type="NCBI Taxonomy" id="1936993"/>
    <lineage>
        <taxon>Bacteria</taxon>
        <taxon>Bacillati</taxon>
        <taxon>Chloroflexota</taxon>
        <taxon>Ktedonobacteria</taxon>
        <taxon>Ktedonobacterales</taxon>
        <taxon>Dictyobacteraceae</taxon>
        <taxon>Dictyobacter</taxon>
    </lineage>
</organism>
<dbReference type="AlphaFoldDB" id="A0A401ZDM9"/>
<dbReference type="RefSeq" id="WP_126596060.1">
    <property type="nucleotide sequence ID" value="NZ_BIFQ01000001.1"/>
</dbReference>
<sequence>MQQINAERQQRLRAYRAARGMLVRLLGLPFAFLLGSLICIDPVHSSSLVGLLISLWHRCIGLLLWQPVINWYPVPIFLSYLLCMLCLEAIYLPLYSYIDCGLKRYHRLPSFSWRVCFLRHCRAQGQLVVKWAVLVQVIYLLYATLQDWWWCGFVCLQLLLDIGWEQCKPFILARTYTLTPLADGELKQRLQQLMQRLSTSVRGIYVLTKPGSKVAPNAFVVGWGWTRQISIVHTMLERFSPDEIEVILAHELAHHVSFDIWKRIFARSGVRLVTYYLIAMLMLGLVDIPIYLFDGFSDSATVPFLLCLCVLSWVITTSVMNSYSRSMEYRADEFALRTTGLHQAFKSAMVRLANINEILAHEDSHSSHPSIVSRIRHAEECAARNA</sequence>
<keyword evidence="7" id="KW-0472">Membrane</keyword>
<dbReference type="GO" id="GO:0006508">
    <property type="term" value="P:proteolysis"/>
    <property type="evidence" value="ECO:0007669"/>
    <property type="project" value="UniProtKB-KW"/>
</dbReference>
<dbReference type="Pfam" id="PF01435">
    <property type="entry name" value="Peptidase_M48"/>
    <property type="match status" value="1"/>
</dbReference>
<dbReference type="GO" id="GO:0046872">
    <property type="term" value="F:metal ion binding"/>
    <property type="evidence" value="ECO:0007669"/>
    <property type="project" value="UniProtKB-KW"/>
</dbReference>
<accession>A0A401ZDM9</accession>
<feature type="transmembrane region" description="Helical" evidence="7">
    <location>
        <begin position="272"/>
        <end position="293"/>
    </location>
</feature>
<evidence type="ECO:0000256" key="6">
    <source>
        <dbReference type="RuleBase" id="RU003983"/>
    </source>
</evidence>
<feature type="transmembrane region" description="Helical" evidence="7">
    <location>
        <begin position="77"/>
        <end position="98"/>
    </location>
</feature>
<gene>
    <name evidence="9" type="ORF">KDAU_22910</name>
</gene>
<keyword evidence="2" id="KW-0479">Metal-binding</keyword>
<evidence type="ECO:0000256" key="3">
    <source>
        <dbReference type="ARBA" id="ARBA00022801"/>
    </source>
</evidence>
<proteinExistence type="inferred from homology"/>
<keyword evidence="1 6" id="KW-0645">Protease</keyword>
<evidence type="ECO:0000256" key="2">
    <source>
        <dbReference type="ARBA" id="ARBA00022723"/>
    </source>
</evidence>
<evidence type="ECO:0000256" key="7">
    <source>
        <dbReference type="SAM" id="Phobius"/>
    </source>
</evidence>
<keyword evidence="5 6" id="KW-0482">Metalloprotease</keyword>
<evidence type="ECO:0000259" key="8">
    <source>
        <dbReference type="Pfam" id="PF01435"/>
    </source>
</evidence>
<reference evidence="10" key="1">
    <citation type="submission" date="2018-12" db="EMBL/GenBank/DDBJ databases">
        <title>Tengunoibacter tsumagoiensis gen. nov., sp. nov., Dictyobacter kobayashii sp. nov., D. alpinus sp. nov., and D. joshuensis sp. nov. and description of Dictyobacteraceae fam. nov. within the order Ktedonobacterales isolated from Tengu-no-mugimeshi.</title>
        <authorList>
            <person name="Wang C.M."/>
            <person name="Zheng Y."/>
            <person name="Sakai Y."/>
            <person name="Toyoda A."/>
            <person name="Minakuchi Y."/>
            <person name="Abe K."/>
            <person name="Yokota A."/>
            <person name="Yabe S."/>
        </authorList>
    </citation>
    <scope>NUCLEOTIDE SEQUENCE [LARGE SCALE GENOMIC DNA]</scope>
    <source>
        <strain evidence="10">S-27</strain>
    </source>
</reference>
<feature type="transmembrane region" description="Helical" evidence="7">
    <location>
        <begin position="299"/>
        <end position="320"/>
    </location>
</feature>
<dbReference type="Proteomes" id="UP000287224">
    <property type="component" value="Unassembled WGS sequence"/>
</dbReference>
<keyword evidence="10" id="KW-1185">Reference proteome</keyword>
<keyword evidence="7" id="KW-1133">Transmembrane helix</keyword>
<comment type="similarity">
    <text evidence="6">Belongs to the peptidase M48 family.</text>
</comment>